<feature type="binding site" evidence="3">
    <location>
        <position position="323"/>
    </location>
    <ligand>
        <name>CTP</name>
        <dbReference type="ChEBI" id="CHEBI:37563"/>
    </ligand>
</feature>
<keyword evidence="3 4" id="KW-0288">FMN</keyword>
<protein>
    <recommendedName>
        <fullName evidence="3">Coenzyme A biosynthesis bifunctional protein CoaBC</fullName>
    </recommendedName>
    <alternativeName>
        <fullName evidence="3">DNA/pantothenate metabolism flavoprotein</fullName>
    </alternativeName>
    <alternativeName>
        <fullName evidence="3">Phosphopantothenoylcysteine synthetase/decarboxylase</fullName>
        <shortName evidence="3">PPCS-PPCDC</shortName>
    </alternativeName>
    <domain>
        <recommendedName>
            <fullName evidence="3">Phosphopantothenoylcysteine decarboxylase</fullName>
            <shortName evidence="3">PPC decarboxylase</shortName>
            <shortName evidence="3">PPC-DC</shortName>
            <ecNumber evidence="3">4.1.1.36</ecNumber>
        </recommendedName>
        <alternativeName>
            <fullName evidence="3">CoaC</fullName>
        </alternativeName>
    </domain>
    <domain>
        <recommendedName>
            <fullName evidence="3">Phosphopantothenate--cysteine ligase</fullName>
            <ecNumber evidence="3">6.3.2.5</ecNumber>
        </recommendedName>
        <alternativeName>
            <fullName evidence="3">CoaB</fullName>
        </alternativeName>
        <alternativeName>
            <fullName evidence="3">Phosphopantothenoylcysteine synthetase</fullName>
            <shortName evidence="3">PPC synthetase</shortName>
            <shortName evidence="3">PPC-S</shortName>
        </alternativeName>
    </domain>
</protein>
<dbReference type="PANTHER" id="PTHR14359">
    <property type="entry name" value="HOMO-OLIGOMERIC FLAVIN CONTAINING CYS DECARBOXYLASE FAMILY"/>
    <property type="match status" value="1"/>
</dbReference>
<evidence type="ECO:0000256" key="3">
    <source>
        <dbReference type="HAMAP-Rule" id="MF_02225"/>
    </source>
</evidence>
<feature type="domain" description="DNA/pantothenate metabolism flavoprotein C-terminal" evidence="6">
    <location>
        <begin position="186"/>
        <end position="391"/>
    </location>
</feature>
<dbReference type="PANTHER" id="PTHR14359:SF6">
    <property type="entry name" value="PHOSPHOPANTOTHENOYLCYSTEINE DECARBOXYLASE"/>
    <property type="match status" value="1"/>
</dbReference>
<dbReference type="NCBIfam" id="TIGR00521">
    <property type="entry name" value="coaBC_dfp"/>
    <property type="match status" value="1"/>
</dbReference>
<dbReference type="HAMAP" id="MF_02225">
    <property type="entry name" value="CoaBC"/>
    <property type="match status" value="1"/>
</dbReference>
<comment type="cofactor">
    <cofactor evidence="3">
        <name>FMN</name>
        <dbReference type="ChEBI" id="CHEBI:58210"/>
    </cofactor>
    <text evidence="3">Binds 1 FMN per subunit.</text>
</comment>
<dbReference type="SUPFAM" id="SSF102645">
    <property type="entry name" value="CoaB-like"/>
    <property type="match status" value="1"/>
</dbReference>
<evidence type="ECO:0000256" key="4">
    <source>
        <dbReference type="RuleBase" id="RU364078"/>
    </source>
</evidence>
<keyword evidence="1 3" id="KW-0210">Decarboxylase</keyword>
<dbReference type="GO" id="GO:0004632">
    <property type="term" value="F:phosphopantothenate--cysteine ligase activity"/>
    <property type="evidence" value="ECO:0007669"/>
    <property type="project" value="UniProtKB-UniRule"/>
</dbReference>
<dbReference type="GO" id="GO:0004633">
    <property type="term" value="F:phosphopantothenoylcysteine decarboxylase activity"/>
    <property type="evidence" value="ECO:0007669"/>
    <property type="project" value="UniProtKB-UniRule"/>
</dbReference>
<dbReference type="Proteomes" id="UP000502260">
    <property type="component" value="Chromosome"/>
</dbReference>
<organism evidence="7 8">
    <name type="scientific">Sulfurimicrobium lacus</name>
    <dbReference type="NCBI Taxonomy" id="2715678"/>
    <lineage>
        <taxon>Bacteria</taxon>
        <taxon>Pseudomonadati</taxon>
        <taxon>Pseudomonadota</taxon>
        <taxon>Betaproteobacteria</taxon>
        <taxon>Nitrosomonadales</taxon>
        <taxon>Sulfuricellaceae</taxon>
        <taxon>Sulfurimicrobium</taxon>
    </lineage>
</organism>
<dbReference type="SUPFAM" id="SSF52507">
    <property type="entry name" value="Homo-oligomeric flavin-containing Cys decarboxylases, HFCD"/>
    <property type="match status" value="1"/>
</dbReference>
<dbReference type="GO" id="GO:0071513">
    <property type="term" value="C:phosphopantothenoylcysteine decarboxylase complex"/>
    <property type="evidence" value="ECO:0007669"/>
    <property type="project" value="TreeGrafter"/>
</dbReference>
<dbReference type="GO" id="GO:0015937">
    <property type="term" value="P:coenzyme A biosynthetic process"/>
    <property type="evidence" value="ECO:0007669"/>
    <property type="project" value="UniProtKB-UniRule"/>
</dbReference>
<dbReference type="Gene3D" id="3.40.50.10300">
    <property type="entry name" value="CoaB-like"/>
    <property type="match status" value="1"/>
</dbReference>
<feature type="binding site" evidence="3">
    <location>
        <position position="341"/>
    </location>
    <ligand>
        <name>CTP</name>
        <dbReference type="ChEBI" id="CHEBI:37563"/>
    </ligand>
</feature>
<keyword evidence="3" id="KW-0511">Multifunctional enzyme</keyword>
<feature type="region of interest" description="Phosphopantothenoylcysteine decarboxylase" evidence="3">
    <location>
        <begin position="1"/>
        <end position="190"/>
    </location>
</feature>
<feature type="region of interest" description="Phosphopantothenate--cysteine ligase" evidence="3">
    <location>
        <begin position="191"/>
        <end position="404"/>
    </location>
</feature>
<comment type="catalytic activity">
    <reaction evidence="3 4">
        <text>N-[(R)-4-phosphopantothenoyl]-L-cysteine + H(+) = (R)-4'-phosphopantetheine + CO2</text>
        <dbReference type="Rhea" id="RHEA:16793"/>
        <dbReference type="ChEBI" id="CHEBI:15378"/>
        <dbReference type="ChEBI" id="CHEBI:16526"/>
        <dbReference type="ChEBI" id="CHEBI:59458"/>
        <dbReference type="ChEBI" id="CHEBI:61723"/>
        <dbReference type="EC" id="4.1.1.36"/>
    </reaction>
</comment>
<feature type="active site" description="Proton donor" evidence="3">
    <location>
        <position position="159"/>
    </location>
</feature>
<comment type="pathway">
    <text evidence="3 4">Cofactor biosynthesis; coenzyme A biosynthesis; CoA from (R)-pantothenate: step 2/5.</text>
</comment>
<dbReference type="GO" id="GO:0046872">
    <property type="term" value="F:metal ion binding"/>
    <property type="evidence" value="ECO:0007669"/>
    <property type="project" value="UniProtKB-KW"/>
</dbReference>
<proteinExistence type="inferred from homology"/>
<keyword evidence="3" id="KW-0460">Magnesium</keyword>
<evidence type="ECO:0000259" key="5">
    <source>
        <dbReference type="Pfam" id="PF02441"/>
    </source>
</evidence>
<dbReference type="Gene3D" id="3.40.50.1950">
    <property type="entry name" value="Flavin prenyltransferase-like"/>
    <property type="match status" value="1"/>
</dbReference>
<evidence type="ECO:0000313" key="7">
    <source>
        <dbReference type="EMBL" id="BCB26325.1"/>
    </source>
</evidence>
<dbReference type="GO" id="GO:0015941">
    <property type="term" value="P:pantothenate catabolic process"/>
    <property type="evidence" value="ECO:0007669"/>
    <property type="project" value="InterPro"/>
</dbReference>
<accession>A0A6F8VC41</accession>
<evidence type="ECO:0000313" key="8">
    <source>
        <dbReference type="Proteomes" id="UP000502260"/>
    </source>
</evidence>
<dbReference type="InterPro" id="IPR005252">
    <property type="entry name" value="CoaBC"/>
</dbReference>
<feature type="domain" description="Flavoprotein" evidence="5">
    <location>
        <begin position="7"/>
        <end position="173"/>
    </location>
</feature>
<comment type="function">
    <text evidence="3">Catalyzes two sequential steps in the biosynthesis of coenzyme A. In the first step cysteine is conjugated to 4'-phosphopantothenate to form 4-phosphopantothenoylcysteine. In the second step the latter compound is decarboxylated to form 4'-phosphopantotheine.</text>
</comment>
<comment type="catalytic activity">
    <reaction evidence="3 4">
        <text>(R)-4'-phosphopantothenate + L-cysteine + CTP = N-[(R)-4-phosphopantothenoyl]-L-cysteine + CMP + diphosphate + H(+)</text>
        <dbReference type="Rhea" id="RHEA:19397"/>
        <dbReference type="ChEBI" id="CHEBI:10986"/>
        <dbReference type="ChEBI" id="CHEBI:15378"/>
        <dbReference type="ChEBI" id="CHEBI:33019"/>
        <dbReference type="ChEBI" id="CHEBI:35235"/>
        <dbReference type="ChEBI" id="CHEBI:37563"/>
        <dbReference type="ChEBI" id="CHEBI:59458"/>
        <dbReference type="ChEBI" id="CHEBI:60377"/>
        <dbReference type="EC" id="6.3.2.5"/>
    </reaction>
</comment>
<gene>
    <name evidence="7" type="primary">dfp</name>
    <name evidence="3" type="synonym">coaBC</name>
    <name evidence="7" type="ORF">SKTS_12110</name>
</gene>
<dbReference type="EMBL" id="AP022853">
    <property type="protein sequence ID" value="BCB26325.1"/>
    <property type="molecule type" value="Genomic_DNA"/>
</dbReference>
<evidence type="ECO:0000256" key="2">
    <source>
        <dbReference type="ARBA" id="ARBA00023239"/>
    </source>
</evidence>
<dbReference type="Pfam" id="PF04127">
    <property type="entry name" value="DFP"/>
    <property type="match status" value="1"/>
</dbReference>
<comment type="similarity">
    <text evidence="3 4">In the N-terminal section; belongs to the HFCD (homo-oligomeric flavin containing Cys decarboxylase) superfamily.</text>
</comment>
<dbReference type="RefSeq" id="WP_173061833.1">
    <property type="nucleotide sequence ID" value="NZ_AP022853.1"/>
</dbReference>
<feature type="binding site" evidence="3">
    <location>
        <begin position="305"/>
        <end position="308"/>
    </location>
    <ligand>
        <name>CTP</name>
        <dbReference type="ChEBI" id="CHEBI:37563"/>
    </ligand>
</feature>
<dbReference type="EC" id="4.1.1.36" evidence="3"/>
<feature type="binding site" evidence="3">
    <location>
        <position position="279"/>
    </location>
    <ligand>
        <name>CTP</name>
        <dbReference type="ChEBI" id="CHEBI:37563"/>
    </ligand>
</feature>
<evidence type="ECO:0000256" key="1">
    <source>
        <dbReference type="ARBA" id="ARBA00022793"/>
    </source>
</evidence>
<dbReference type="GO" id="GO:0010181">
    <property type="term" value="F:FMN binding"/>
    <property type="evidence" value="ECO:0007669"/>
    <property type="project" value="UniProtKB-UniRule"/>
</dbReference>
<keyword evidence="3 4" id="KW-0436">Ligase</keyword>
<dbReference type="Pfam" id="PF02441">
    <property type="entry name" value="Flavoprotein"/>
    <property type="match status" value="1"/>
</dbReference>
<comment type="function">
    <text evidence="4">Catalyzes two steps in the biosynthesis of coenzyme A. In the first step cysteine is conjugated to 4'-phosphopantothenate to form 4-phosphopantothenoylcysteine, in the latter compound is decarboxylated to form 4'-phosphopantotheine.</text>
</comment>
<feature type="binding site" evidence="3">
    <location>
        <position position="337"/>
    </location>
    <ligand>
        <name>CTP</name>
        <dbReference type="ChEBI" id="CHEBI:37563"/>
    </ligand>
</feature>
<dbReference type="InterPro" id="IPR036551">
    <property type="entry name" value="Flavin_trans-like"/>
</dbReference>
<keyword evidence="8" id="KW-1185">Reference proteome</keyword>
<comment type="caution">
    <text evidence="3">Lacks conserved residue(s) required for the propagation of feature annotation.</text>
</comment>
<keyword evidence="3 4" id="KW-0285">Flavoprotein</keyword>
<comment type="cofactor">
    <cofactor evidence="3">
        <name>Mg(2+)</name>
        <dbReference type="ChEBI" id="CHEBI:18420"/>
    </cofactor>
</comment>
<dbReference type="InterPro" id="IPR007085">
    <property type="entry name" value="DNA/pantothenate-metab_flavo_C"/>
</dbReference>
<keyword evidence="3" id="KW-0479">Metal-binding</keyword>
<sequence>MTDLAKKRLLLGVTGGVAAYKAAELVRLLVQQNAEVQVVMTQAACQFITPVTMQALSGRPVFTDLWDNRIDNGMAHIDFTRDVDAVVVAPASADFISKLAHGTADDLLSTLCLARMCPLLVAPAMNKQMWENPATQRNVAQIRADGINILGPDSGVQACGETGMGRMLEARDLLAGIEAFFQPKLLQGKHVLVTAGPTFEAIDAVRGITNSSSGKMGYAVARAALEAGAAVKLISGPSCLKPPLGAEVVNVVSAQQMLKAVNEAVNWADIFIGVAAVADYYVLNPSEQKIKKDAHILTLELAPNPDIVSNVVNLPDPPFCVGFAAESENLYEYAEMKRRRKNLPLLAANLVQTAVGGDENELVLFDDVGAHPLPRAPKITLARQLIAHIANLYQKTLTMKKQNG</sequence>
<dbReference type="InterPro" id="IPR003382">
    <property type="entry name" value="Flavoprotein"/>
</dbReference>
<dbReference type="KEGG" id="slac:SKTS_12110"/>
<dbReference type="EC" id="6.3.2.5" evidence="3"/>
<dbReference type="InterPro" id="IPR035929">
    <property type="entry name" value="CoaB-like_sf"/>
</dbReference>
<comment type="similarity">
    <text evidence="3 4">In the C-terminal section; belongs to the PPC synthetase family.</text>
</comment>
<name>A0A6F8VC41_9PROT</name>
<evidence type="ECO:0000259" key="6">
    <source>
        <dbReference type="Pfam" id="PF04127"/>
    </source>
</evidence>
<feature type="binding site" evidence="3">
    <location>
        <position position="289"/>
    </location>
    <ligand>
        <name>CTP</name>
        <dbReference type="ChEBI" id="CHEBI:37563"/>
    </ligand>
</feature>
<dbReference type="UniPathway" id="UPA00241">
    <property type="reaction ID" value="UER00353"/>
</dbReference>
<dbReference type="AlphaFoldDB" id="A0A6F8VC41"/>
<comment type="pathway">
    <text evidence="3 4">Cofactor biosynthesis; coenzyme A biosynthesis; CoA from (R)-pantothenate: step 3/5.</text>
</comment>
<reference evidence="8" key="1">
    <citation type="submission" date="2020-03" db="EMBL/GenBank/DDBJ databases">
        <title>Complete genome sequence of sulfur-oxidizing bacterium skT11.</title>
        <authorList>
            <person name="Kanda M."/>
            <person name="Kojima H."/>
            <person name="Fukui M."/>
        </authorList>
    </citation>
    <scope>NUCLEOTIDE SEQUENCE [LARGE SCALE GENOMIC DNA]</scope>
    <source>
        <strain evidence="8">skT11</strain>
    </source>
</reference>
<keyword evidence="2 3" id="KW-0456">Lyase</keyword>